<reference evidence="3 4" key="1">
    <citation type="submission" date="2019-12" db="EMBL/GenBank/DDBJ databases">
        <authorList>
            <person name="Zheng J."/>
        </authorList>
    </citation>
    <scope>NUCLEOTIDE SEQUENCE [LARGE SCALE GENOMIC DNA]</scope>
    <source>
        <strain evidence="3 4">DSM 27347</strain>
    </source>
</reference>
<feature type="chain" id="PRO_5026978563" evidence="2">
    <location>
        <begin position="33"/>
        <end position="115"/>
    </location>
</feature>
<evidence type="ECO:0000313" key="3">
    <source>
        <dbReference type="EMBL" id="MWC42329.1"/>
    </source>
</evidence>
<evidence type="ECO:0000313" key="4">
    <source>
        <dbReference type="Proteomes" id="UP000436801"/>
    </source>
</evidence>
<proteinExistence type="predicted"/>
<organism evidence="3 4">
    <name type="scientific">Sphingomonas carotinifaciens</name>
    <dbReference type="NCBI Taxonomy" id="1166323"/>
    <lineage>
        <taxon>Bacteria</taxon>
        <taxon>Pseudomonadati</taxon>
        <taxon>Pseudomonadota</taxon>
        <taxon>Alphaproteobacteria</taxon>
        <taxon>Sphingomonadales</taxon>
        <taxon>Sphingomonadaceae</taxon>
        <taxon>Sphingomonas</taxon>
    </lineage>
</organism>
<dbReference type="OrthoDB" id="7575365at2"/>
<feature type="compositionally biased region" description="Basic and acidic residues" evidence="1">
    <location>
        <begin position="106"/>
        <end position="115"/>
    </location>
</feature>
<feature type="region of interest" description="Disordered" evidence="1">
    <location>
        <begin position="88"/>
        <end position="115"/>
    </location>
</feature>
<evidence type="ECO:0000256" key="2">
    <source>
        <dbReference type="SAM" id="SignalP"/>
    </source>
</evidence>
<comment type="caution">
    <text evidence="3">The sequence shown here is derived from an EMBL/GenBank/DDBJ whole genome shotgun (WGS) entry which is preliminary data.</text>
</comment>
<dbReference type="RefSeq" id="WP_160146851.1">
    <property type="nucleotide sequence ID" value="NZ_FNBI01000009.1"/>
</dbReference>
<dbReference type="Proteomes" id="UP000436801">
    <property type="component" value="Unassembled WGS sequence"/>
</dbReference>
<dbReference type="EMBL" id="WSUT01000002">
    <property type="protein sequence ID" value="MWC42329.1"/>
    <property type="molecule type" value="Genomic_DNA"/>
</dbReference>
<dbReference type="AlphaFoldDB" id="A0A6N8LPY7"/>
<gene>
    <name evidence="3" type="ORF">GQR91_01460</name>
</gene>
<protein>
    <submittedName>
        <fullName evidence="3">Uncharacterized protein</fullName>
    </submittedName>
</protein>
<sequence length="115" mass="12802">MIGSRAQEVNMRRTLSPSILLPLLCLGTPLQAQGIVETNSDYLQQRAATLNDRIDIAVREHHLARKQAAKLRLSVSKVRTEAGHLQTVNGTIGRPDADRMNQNLTDVERTLTHQP</sequence>
<name>A0A6N8LPY7_9SPHN</name>
<evidence type="ECO:0000256" key="1">
    <source>
        <dbReference type="SAM" id="MobiDB-lite"/>
    </source>
</evidence>
<keyword evidence="2" id="KW-0732">Signal</keyword>
<feature type="signal peptide" evidence="2">
    <location>
        <begin position="1"/>
        <end position="32"/>
    </location>
</feature>
<accession>A0A6N8LPY7</accession>